<feature type="domain" description="ATPase BadF/BadG/BcrA/BcrD type" evidence="5">
    <location>
        <begin position="4"/>
        <end position="248"/>
    </location>
</feature>
<dbReference type="SUPFAM" id="SSF53067">
    <property type="entry name" value="Actin-like ATPase domain"/>
    <property type="match status" value="1"/>
</dbReference>
<dbReference type="InterPro" id="IPR008275">
    <property type="entry name" value="CoA_E_activase_dom"/>
</dbReference>
<evidence type="ECO:0000313" key="6">
    <source>
        <dbReference type="EMBL" id="MDO5457749.1"/>
    </source>
</evidence>
<evidence type="ECO:0000313" key="7">
    <source>
        <dbReference type="Proteomes" id="UP001171751"/>
    </source>
</evidence>
<dbReference type="PANTHER" id="PTHR32329">
    <property type="entry name" value="BIFUNCTIONAL PROTEIN [INCLUDES 2-HYDROXYACYL-COA DEHYDRATASE (N-TER) AND ITS ACTIVATOR DOMAIN (C_TERM)-RELATED"/>
    <property type="match status" value="1"/>
</dbReference>
<evidence type="ECO:0000256" key="1">
    <source>
        <dbReference type="ARBA" id="ARBA00001966"/>
    </source>
</evidence>
<comment type="cofactor">
    <cofactor evidence="1">
        <name>[4Fe-4S] cluster</name>
        <dbReference type="ChEBI" id="CHEBI:49883"/>
    </cofactor>
</comment>
<comment type="caution">
    <text evidence="6">The sequence shown here is derived from an EMBL/GenBank/DDBJ whole genome shotgun (WGS) entry which is preliminary data.</text>
</comment>
<dbReference type="CDD" id="cd24109">
    <property type="entry name" value="ASKHA_NBD_YjiL-like"/>
    <property type="match status" value="1"/>
</dbReference>
<dbReference type="InterPro" id="IPR002731">
    <property type="entry name" value="ATPase_BadF"/>
</dbReference>
<dbReference type="EMBL" id="JAUNQW010000024">
    <property type="protein sequence ID" value="MDO5457749.1"/>
    <property type="molecule type" value="Genomic_DNA"/>
</dbReference>
<dbReference type="PANTHER" id="PTHR32329:SF2">
    <property type="entry name" value="BIFUNCTIONAL PROTEIN [INCLUDES 2-HYDROXYACYL-COA DEHYDRATASE (N-TER) AND ITS ACTIVATOR DOMAIN (C_TERM)"/>
    <property type="match status" value="1"/>
</dbReference>
<sequence>MYNIGIDIGSTASKVVVLNEEKSEIIEKKVMPSGWNMRETSEWIHSWLDEGGYVDDSTVVATGYGRISVPYSDQSVTEITCHAKGAEFLFGDTLNIIDIGGQDTKFILMKNGMVSDFLMNDKCAAGTGRFVEVMADRLGVTLSEMFDQSVEGDQDLKLNSMCTVFSESEVISLMGEGKPKMDISAAVINSIANKVAGLVKRKRATGDYFLTGGFCNNQILMDKLGERLDATVYSHDDGRYAGAIGAACSAK</sequence>
<dbReference type="NCBIfam" id="TIGR00241">
    <property type="entry name" value="CoA_E_activ"/>
    <property type="match status" value="1"/>
</dbReference>
<dbReference type="InterPro" id="IPR043129">
    <property type="entry name" value="ATPase_NBD"/>
</dbReference>
<dbReference type="GO" id="GO:0046872">
    <property type="term" value="F:metal ion binding"/>
    <property type="evidence" value="ECO:0007669"/>
    <property type="project" value="UniProtKB-KW"/>
</dbReference>
<reference evidence="6" key="1">
    <citation type="submission" date="2023-07" db="EMBL/GenBank/DDBJ databases">
        <title>Between Cages and Wild: Unraveling the Impact of Captivity on Animal Microbiomes and Antimicrobial Resistance.</title>
        <authorList>
            <person name="Schmartz G.P."/>
            <person name="Rehner J."/>
            <person name="Schuff M.J."/>
            <person name="Becker S.L."/>
            <person name="Kravczyk M."/>
            <person name="Gurevich A."/>
            <person name="Francke R."/>
            <person name="Mueller R."/>
            <person name="Keller V."/>
            <person name="Keller A."/>
        </authorList>
    </citation>
    <scope>NUCLEOTIDE SEQUENCE</scope>
    <source>
        <strain evidence="6">S39M_St_73</strain>
    </source>
</reference>
<dbReference type="GO" id="GO:0051536">
    <property type="term" value="F:iron-sulfur cluster binding"/>
    <property type="evidence" value="ECO:0007669"/>
    <property type="project" value="UniProtKB-KW"/>
</dbReference>
<organism evidence="6 7">
    <name type="scientific">Atopococcus tabaci</name>
    <dbReference type="NCBI Taxonomy" id="269774"/>
    <lineage>
        <taxon>Bacteria</taxon>
        <taxon>Bacillati</taxon>
        <taxon>Bacillota</taxon>
        <taxon>Bacilli</taxon>
        <taxon>Lactobacillales</taxon>
        <taxon>Carnobacteriaceae</taxon>
        <taxon>Atopococcus</taxon>
    </lineage>
</organism>
<dbReference type="Gene3D" id="3.30.420.40">
    <property type="match status" value="2"/>
</dbReference>
<keyword evidence="7" id="KW-1185">Reference proteome</keyword>
<evidence type="ECO:0000256" key="3">
    <source>
        <dbReference type="ARBA" id="ARBA00023004"/>
    </source>
</evidence>
<proteinExistence type="predicted"/>
<evidence type="ECO:0000259" key="5">
    <source>
        <dbReference type="Pfam" id="PF01869"/>
    </source>
</evidence>
<keyword evidence="3" id="KW-0408">Iron</keyword>
<keyword evidence="4" id="KW-0411">Iron-sulfur</keyword>
<dbReference type="Pfam" id="PF01869">
    <property type="entry name" value="BcrAD_BadFG"/>
    <property type="match status" value="1"/>
</dbReference>
<keyword evidence="2" id="KW-0479">Metal-binding</keyword>
<dbReference type="AlphaFoldDB" id="A0AA43UD29"/>
<dbReference type="Proteomes" id="UP001171751">
    <property type="component" value="Unassembled WGS sequence"/>
</dbReference>
<protein>
    <submittedName>
        <fullName evidence="6">Acyl-CoA dehydratase activase</fullName>
    </submittedName>
</protein>
<evidence type="ECO:0000256" key="4">
    <source>
        <dbReference type="ARBA" id="ARBA00023014"/>
    </source>
</evidence>
<evidence type="ECO:0000256" key="2">
    <source>
        <dbReference type="ARBA" id="ARBA00022723"/>
    </source>
</evidence>
<dbReference type="InterPro" id="IPR051805">
    <property type="entry name" value="Dehydratase_Activator_Redct"/>
</dbReference>
<name>A0AA43UD29_9LACT</name>
<gene>
    <name evidence="6" type="ORF">Q4F26_05310</name>
</gene>
<accession>A0AA43UD29</accession>